<reference evidence="2" key="1">
    <citation type="submission" date="2022-05" db="EMBL/GenBank/DDBJ databases">
        <authorList>
            <person name="Alioto T."/>
            <person name="Alioto T."/>
            <person name="Gomez Garrido J."/>
        </authorList>
    </citation>
    <scope>NUCLEOTIDE SEQUENCE</scope>
    <source>
        <strain evidence="2">112</strain>
    </source>
</reference>
<keyword evidence="1" id="KW-1133">Transmembrane helix</keyword>
<keyword evidence="1" id="KW-0472">Membrane</keyword>
<evidence type="ECO:0000313" key="3">
    <source>
        <dbReference type="Proteomes" id="UP000789647"/>
    </source>
</evidence>
<dbReference type="AlphaFoldDB" id="A0AAD1X3D3"/>
<evidence type="ECO:0000256" key="1">
    <source>
        <dbReference type="SAM" id="Phobius"/>
    </source>
</evidence>
<dbReference type="Proteomes" id="UP000789647">
    <property type="component" value="Chromosome"/>
</dbReference>
<feature type="transmembrane region" description="Helical" evidence="1">
    <location>
        <begin position="6"/>
        <end position="30"/>
    </location>
</feature>
<dbReference type="EMBL" id="OW995941">
    <property type="protein sequence ID" value="CAH6598318.1"/>
    <property type="molecule type" value="Genomic_DNA"/>
</dbReference>
<accession>A0AAD1X3D3</accession>
<evidence type="ECO:0000313" key="2">
    <source>
        <dbReference type="EMBL" id="CAH6598318.1"/>
    </source>
</evidence>
<protein>
    <submittedName>
        <fullName evidence="2">Uncharacterized protein</fullName>
    </submittedName>
</protein>
<proteinExistence type="predicted"/>
<name>A0AAD1X3D3_CITFR</name>
<gene>
    <name evidence="2" type="ORF">AI2935V1_3071</name>
</gene>
<sequence>MLGLWVVMIFIIVQFIAMKIKIISIFVNYCQRAGIRKT</sequence>
<keyword evidence="1" id="KW-0812">Transmembrane</keyword>
<organism evidence="2 3">
    <name type="scientific">Citrobacter freundii</name>
    <dbReference type="NCBI Taxonomy" id="546"/>
    <lineage>
        <taxon>Bacteria</taxon>
        <taxon>Pseudomonadati</taxon>
        <taxon>Pseudomonadota</taxon>
        <taxon>Gammaproteobacteria</taxon>
        <taxon>Enterobacterales</taxon>
        <taxon>Enterobacteriaceae</taxon>
        <taxon>Citrobacter</taxon>
        <taxon>Citrobacter freundii complex</taxon>
    </lineage>
</organism>